<name>A0ABR1JJR1_9AGAR</name>
<evidence type="ECO:0000256" key="1">
    <source>
        <dbReference type="SAM" id="MobiDB-lite"/>
    </source>
</evidence>
<accession>A0ABR1JJR1</accession>
<protein>
    <submittedName>
        <fullName evidence="2">Uncharacterized protein</fullName>
    </submittedName>
</protein>
<keyword evidence="3" id="KW-1185">Reference proteome</keyword>
<feature type="region of interest" description="Disordered" evidence="1">
    <location>
        <begin position="64"/>
        <end position="89"/>
    </location>
</feature>
<evidence type="ECO:0000313" key="3">
    <source>
        <dbReference type="Proteomes" id="UP001498398"/>
    </source>
</evidence>
<organism evidence="2 3">
    <name type="scientific">Marasmiellus scandens</name>
    <dbReference type="NCBI Taxonomy" id="2682957"/>
    <lineage>
        <taxon>Eukaryota</taxon>
        <taxon>Fungi</taxon>
        <taxon>Dikarya</taxon>
        <taxon>Basidiomycota</taxon>
        <taxon>Agaricomycotina</taxon>
        <taxon>Agaricomycetes</taxon>
        <taxon>Agaricomycetidae</taxon>
        <taxon>Agaricales</taxon>
        <taxon>Marasmiineae</taxon>
        <taxon>Omphalotaceae</taxon>
        <taxon>Marasmiellus</taxon>
    </lineage>
</organism>
<evidence type="ECO:0000313" key="2">
    <source>
        <dbReference type="EMBL" id="KAK7460411.1"/>
    </source>
</evidence>
<dbReference type="EMBL" id="JBANRG010000015">
    <property type="protein sequence ID" value="KAK7460411.1"/>
    <property type="molecule type" value="Genomic_DNA"/>
</dbReference>
<gene>
    <name evidence="2" type="ORF">VKT23_009131</name>
</gene>
<sequence>MELGLQNAHYSTLTLRVPTLRLLRTHHPYKRVLYIDNLPLQAHVDLFGEDLDRFLAAVRSMASTPTRTAVATSQTTKPRTRSQGQEQGW</sequence>
<comment type="caution">
    <text evidence="2">The sequence shown here is derived from an EMBL/GenBank/DDBJ whole genome shotgun (WGS) entry which is preliminary data.</text>
</comment>
<dbReference type="Proteomes" id="UP001498398">
    <property type="component" value="Unassembled WGS sequence"/>
</dbReference>
<reference evidence="2 3" key="1">
    <citation type="submission" date="2024-01" db="EMBL/GenBank/DDBJ databases">
        <title>A draft genome for the cacao thread blight pathogen Marasmiellus scandens.</title>
        <authorList>
            <person name="Baruah I.K."/>
            <person name="Leung J."/>
            <person name="Bukari Y."/>
            <person name="Amoako-Attah I."/>
            <person name="Meinhardt L.W."/>
            <person name="Bailey B.A."/>
            <person name="Cohen S.P."/>
        </authorList>
    </citation>
    <scope>NUCLEOTIDE SEQUENCE [LARGE SCALE GENOMIC DNA]</scope>
    <source>
        <strain evidence="2 3">GH-19</strain>
    </source>
</reference>
<proteinExistence type="predicted"/>